<name>A0A9Q8WKH9_9PEZI</name>
<dbReference type="EMBL" id="CP019478">
    <property type="protein sequence ID" value="UQC85970.1"/>
    <property type="molecule type" value="Genomic_DNA"/>
</dbReference>
<proteinExistence type="predicted"/>
<sequence length="469" mass="52889">MSLAFDYLPALVSHYHVVAAVYPLDVRPKTLIGWLPTKSRGVQFFRSIHASRLTVQEEVAFGWTPGTYSWQIKRNRKEKEETNAMLVFQSLTALPDALYVPGGRGSRRFVGQIGRTMRSRGVIIQHTVRSPPKSTVKLMDPNPKSLSLASAYLEPGLVAPNLLCRSWGSHHGWLSCQQAIRPKIEAKHHTDATGTSLHRRVPATWDAVMGDTLSPISTDVMDYEYNMDAWRCRLQSALHCCLPAYHGLAGLDFVSTNHGSQSAPSPTLWFAGIAFGNRMNSQLELETRNQTFRPDSRNPANASMGNSSCSRLCPAALRWTCFSYLSFSGQDRSEMRTLNGFFWPPSDQRRIRANARKAISKRRYLTLETPGDLRVRCRMPILHCRLLLPNQPAVPLLSTRTGSEPQFPALTQHSLQTPSTAETRKQGLPRLMLRVTPFLSLDRQVSMWRLQFAMKKGMRSNPARRCLPF</sequence>
<evidence type="ECO:0000313" key="1">
    <source>
        <dbReference type="EMBL" id="UQC85970.1"/>
    </source>
</evidence>
<dbReference type="AlphaFoldDB" id="A0A9Q8WKH9"/>
<dbReference type="Proteomes" id="UP000830671">
    <property type="component" value="Chromosome 6"/>
</dbReference>
<organism evidence="1 2">
    <name type="scientific">Colletotrichum lupini</name>
    <dbReference type="NCBI Taxonomy" id="145971"/>
    <lineage>
        <taxon>Eukaryota</taxon>
        <taxon>Fungi</taxon>
        <taxon>Dikarya</taxon>
        <taxon>Ascomycota</taxon>
        <taxon>Pezizomycotina</taxon>
        <taxon>Sordariomycetes</taxon>
        <taxon>Hypocreomycetidae</taxon>
        <taxon>Glomerellales</taxon>
        <taxon>Glomerellaceae</taxon>
        <taxon>Colletotrichum</taxon>
        <taxon>Colletotrichum acutatum species complex</taxon>
    </lineage>
</organism>
<gene>
    <name evidence="1" type="ORF">CLUP02_11469</name>
</gene>
<reference evidence="1" key="1">
    <citation type="journal article" date="2021" name="Mol. Plant Microbe Interact.">
        <title>Complete Genome Sequence of the Plant-Pathogenic Fungus Colletotrichum lupini.</title>
        <authorList>
            <person name="Baroncelli R."/>
            <person name="Pensec F."/>
            <person name="Da Lio D."/>
            <person name="Boufleur T."/>
            <person name="Vicente I."/>
            <person name="Sarrocco S."/>
            <person name="Picot A."/>
            <person name="Baraldi E."/>
            <person name="Sukno S."/>
            <person name="Thon M."/>
            <person name="Le Floch G."/>
        </authorList>
    </citation>
    <scope>NUCLEOTIDE SEQUENCE</scope>
    <source>
        <strain evidence="1">IMI 504893</strain>
    </source>
</reference>
<protein>
    <submittedName>
        <fullName evidence="1">Uncharacterized protein</fullName>
    </submittedName>
</protein>
<keyword evidence="2" id="KW-1185">Reference proteome</keyword>
<dbReference type="GeneID" id="73345447"/>
<dbReference type="RefSeq" id="XP_049147582.1">
    <property type="nucleotide sequence ID" value="XM_049290437.1"/>
</dbReference>
<accession>A0A9Q8WKH9</accession>
<dbReference type="KEGG" id="clup:CLUP02_11469"/>
<evidence type="ECO:0000313" key="2">
    <source>
        <dbReference type="Proteomes" id="UP000830671"/>
    </source>
</evidence>